<dbReference type="SUPFAM" id="SSF51735">
    <property type="entry name" value="NAD(P)-binding Rossmann-fold domains"/>
    <property type="match status" value="1"/>
</dbReference>
<keyword evidence="1" id="KW-0560">Oxidoreductase</keyword>
<evidence type="ECO:0000313" key="4">
    <source>
        <dbReference type="Proteomes" id="UP001285921"/>
    </source>
</evidence>
<dbReference type="PANTHER" id="PTHR14239">
    <property type="entry name" value="DUDULIN-RELATED"/>
    <property type="match status" value="1"/>
</dbReference>
<dbReference type="Gene3D" id="3.40.50.720">
    <property type="entry name" value="NAD(P)-binding Rossmann-like Domain"/>
    <property type="match status" value="1"/>
</dbReference>
<evidence type="ECO:0000313" key="3">
    <source>
        <dbReference type="EMBL" id="GMK44232.1"/>
    </source>
</evidence>
<protein>
    <recommendedName>
        <fullName evidence="2">Pyrroline-5-carboxylate reductase catalytic N-terminal domain-containing protein</fullName>
    </recommendedName>
</protein>
<dbReference type="InterPro" id="IPR036291">
    <property type="entry name" value="NAD(P)-bd_dom_sf"/>
</dbReference>
<comment type="caution">
    <text evidence="3">The sequence shown here is derived from an EMBL/GenBank/DDBJ whole genome shotgun (WGS) entry which is preliminary data.</text>
</comment>
<dbReference type="InterPro" id="IPR051267">
    <property type="entry name" value="STEAP_metalloreductase"/>
</dbReference>
<keyword evidence="4" id="KW-1185">Reference proteome</keyword>
<dbReference type="InterPro" id="IPR028939">
    <property type="entry name" value="P5C_Rdtase_cat_N"/>
</dbReference>
<evidence type="ECO:0000256" key="1">
    <source>
        <dbReference type="ARBA" id="ARBA00023002"/>
    </source>
</evidence>
<feature type="domain" description="Pyrroline-5-carboxylate reductase catalytic N-terminal" evidence="2">
    <location>
        <begin position="2"/>
        <end position="94"/>
    </location>
</feature>
<name>A0ABQ6NGR2_9BACL</name>
<dbReference type="EMBL" id="BTCL01000003">
    <property type="protein sequence ID" value="GMK44232.1"/>
    <property type="molecule type" value="Genomic_DNA"/>
</dbReference>
<organism evidence="3 4">
    <name type="scientific">Paenibacillus glycanilyticus</name>
    <dbReference type="NCBI Taxonomy" id="126569"/>
    <lineage>
        <taxon>Bacteria</taxon>
        <taxon>Bacillati</taxon>
        <taxon>Bacillota</taxon>
        <taxon>Bacilli</taxon>
        <taxon>Bacillales</taxon>
        <taxon>Paenibacillaceae</taxon>
        <taxon>Paenibacillus</taxon>
    </lineage>
</organism>
<evidence type="ECO:0000259" key="2">
    <source>
        <dbReference type="Pfam" id="PF03807"/>
    </source>
</evidence>
<dbReference type="RefSeq" id="WP_317979275.1">
    <property type="nucleotide sequence ID" value="NZ_BTCL01000003.1"/>
</dbReference>
<reference evidence="3 4" key="1">
    <citation type="submission" date="2023-05" db="EMBL/GenBank/DDBJ databases">
        <title>Draft genome of Paenibacillus sp. CCS26.</title>
        <authorList>
            <person name="Akita H."/>
            <person name="Shinto Y."/>
            <person name="Kimura Z."/>
        </authorList>
    </citation>
    <scope>NUCLEOTIDE SEQUENCE [LARGE SCALE GENOMIC DNA]</scope>
    <source>
        <strain evidence="3 4">CCS26</strain>
    </source>
</reference>
<dbReference type="Pfam" id="PF03807">
    <property type="entry name" value="F420_oxidored"/>
    <property type="match status" value="1"/>
</dbReference>
<proteinExistence type="predicted"/>
<dbReference type="PANTHER" id="PTHR14239:SF10">
    <property type="entry name" value="REDUCTASE"/>
    <property type="match status" value="1"/>
</dbReference>
<gene>
    <name evidence="3" type="ORF">PghCCS26_13590</name>
</gene>
<accession>A0ABQ6NGR2</accession>
<dbReference type="Proteomes" id="UP001285921">
    <property type="component" value="Unassembled WGS sequence"/>
</dbReference>
<sequence>MKIGFIGSGNVGQTLGHVLVEQGHDVKLGARQPAKLTNWKKSLENSGLASVGTYQEAAEHGELVINATPGVASLEVLQLIGQKSLAGKILIDVALPLEFTNGELRLSIAPNDSLGEQIQQAFPETKVVKTLNTVTSALMINPLNLAEGQHDTFIGGNDTEAKNKVSEYLRQWFGWKNIIDLGDISSARATEGLLLLTSRIYGALGHSNFNLKVIR</sequence>